<accession>A0A1Y2E0S8</accession>
<dbReference type="InParanoid" id="A0A1Y2E0S8"/>
<dbReference type="InterPro" id="IPR004360">
    <property type="entry name" value="Glyas_Fos-R_dOase_dom"/>
</dbReference>
<dbReference type="Proteomes" id="UP000193689">
    <property type="component" value="Unassembled WGS sequence"/>
</dbReference>
<dbReference type="AlphaFoldDB" id="A0A1Y2E0S8"/>
<dbReference type="InterPro" id="IPR052164">
    <property type="entry name" value="Anthracycline_SecMetBiosynth"/>
</dbReference>
<organism evidence="2 3">
    <name type="scientific">Pseudomassariella vexata</name>
    <dbReference type="NCBI Taxonomy" id="1141098"/>
    <lineage>
        <taxon>Eukaryota</taxon>
        <taxon>Fungi</taxon>
        <taxon>Dikarya</taxon>
        <taxon>Ascomycota</taxon>
        <taxon>Pezizomycotina</taxon>
        <taxon>Sordariomycetes</taxon>
        <taxon>Xylariomycetidae</taxon>
        <taxon>Amphisphaeriales</taxon>
        <taxon>Pseudomassariaceae</taxon>
        <taxon>Pseudomassariella</taxon>
    </lineage>
</organism>
<dbReference type="Gene3D" id="3.10.180.10">
    <property type="entry name" value="2,3-Dihydroxybiphenyl 1,2-Dioxygenase, domain 1"/>
    <property type="match status" value="1"/>
</dbReference>
<dbReference type="PROSITE" id="PS51819">
    <property type="entry name" value="VOC"/>
    <property type="match status" value="1"/>
</dbReference>
<reference evidence="2 3" key="1">
    <citation type="submission" date="2016-07" db="EMBL/GenBank/DDBJ databases">
        <title>Pervasive Adenine N6-methylation of Active Genes in Fungi.</title>
        <authorList>
            <consortium name="DOE Joint Genome Institute"/>
            <person name="Mondo S.J."/>
            <person name="Dannebaum R.O."/>
            <person name="Kuo R.C."/>
            <person name="Labutti K."/>
            <person name="Haridas S."/>
            <person name="Kuo A."/>
            <person name="Salamov A."/>
            <person name="Ahrendt S.R."/>
            <person name="Lipzen A."/>
            <person name="Sullivan W."/>
            <person name="Andreopoulos W.B."/>
            <person name="Clum A."/>
            <person name="Lindquist E."/>
            <person name="Daum C."/>
            <person name="Ramamoorthy G.K."/>
            <person name="Gryganskyi A."/>
            <person name="Culley D."/>
            <person name="Magnuson J.K."/>
            <person name="James T.Y."/>
            <person name="O'Malley M.A."/>
            <person name="Stajich J.E."/>
            <person name="Spatafora J.W."/>
            <person name="Visel A."/>
            <person name="Grigoriev I.V."/>
        </authorList>
    </citation>
    <scope>NUCLEOTIDE SEQUENCE [LARGE SCALE GENOMIC DNA]</scope>
    <source>
        <strain evidence="2 3">CBS 129021</strain>
    </source>
</reference>
<dbReference type="Pfam" id="PF00903">
    <property type="entry name" value="Glyoxalase"/>
    <property type="match status" value="1"/>
</dbReference>
<keyword evidence="3" id="KW-1185">Reference proteome</keyword>
<evidence type="ECO:0000259" key="1">
    <source>
        <dbReference type="PROSITE" id="PS51819"/>
    </source>
</evidence>
<comment type="caution">
    <text evidence="2">The sequence shown here is derived from an EMBL/GenBank/DDBJ whole genome shotgun (WGS) entry which is preliminary data.</text>
</comment>
<feature type="domain" description="VOC" evidence="1">
    <location>
        <begin position="18"/>
        <end position="146"/>
    </location>
</feature>
<proteinExistence type="predicted"/>
<keyword evidence="2" id="KW-0560">Oxidoreductase</keyword>
<evidence type="ECO:0000313" key="3">
    <source>
        <dbReference type="Proteomes" id="UP000193689"/>
    </source>
</evidence>
<sequence length="148" mass="16236">MSTDTHENNPHCDGKFGQICWLEIPVTDVRRAIAFYRAVFDWCCKDESMPHPLDSIQAVHFFMNGTLNGAFLVMFPEDLVKTAGSKGSGRQSALATYCVADIEETLRKVEKAGGAVIVPKTAIGGDMGSFARFVDTDGNLQGIWDQTM</sequence>
<dbReference type="EMBL" id="MCFJ01000006">
    <property type="protein sequence ID" value="ORY65089.1"/>
    <property type="molecule type" value="Genomic_DNA"/>
</dbReference>
<dbReference type="InterPro" id="IPR029068">
    <property type="entry name" value="Glyas_Bleomycin-R_OHBP_Dase"/>
</dbReference>
<dbReference type="SUPFAM" id="SSF54593">
    <property type="entry name" value="Glyoxalase/Bleomycin resistance protein/Dihydroxybiphenyl dioxygenase"/>
    <property type="match status" value="1"/>
</dbReference>
<dbReference type="InterPro" id="IPR037523">
    <property type="entry name" value="VOC_core"/>
</dbReference>
<dbReference type="GeneID" id="63781480"/>
<name>A0A1Y2E0S8_9PEZI</name>
<evidence type="ECO:0000313" key="2">
    <source>
        <dbReference type="EMBL" id="ORY65089.1"/>
    </source>
</evidence>
<dbReference type="GO" id="GO:0051213">
    <property type="term" value="F:dioxygenase activity"/>
    <property type="evidence" value="ECO:0007669"/>
    <property type="project" value="UniProtKB-KW"/>
</dbReference>
<protein>
    <submittedName>
        <fullName evidence="2">Glyoxalase/Bleomycin resistance protein/Dihydroxybiphenyl dioxygenase</fullName>
    </submittedName>
</protein>
<keyword evidence="2" id="KW-0223">Dioxygenase</keyword>
<dbReference type="CDD" id="cd07247">
    <property type="entry name" value="SgaA_N_like"/>
    <property type="match status" value="1"/>
</dbReference>
<gene>
    <name evidence="2" type="ORF">BCR38DRAFT_523620</name>
</gene>
<dbReference type="PANTHER" id="PTHR33993">
    <property type="entry name" value="GLYOXALASE-RELATED"/>
    <property type="match status" value="1"/>
</dbReference>
<dbReference type="OrthoDB" id="447346at2759"/>
<dbReference type="RefSeq" id="XP_040716241.1">
    <property type="nucleotide sequence ID" value="XM_040865268.1"/>
</dbReference>